<accession>A0A7S0ER23</accession>
<feature type="transmembrane region" description="Helical" evidence="5">
    <location>
        <begin position="507"/>
        <end position="527"/>
    </location>
</feature>
<dbReference type="AlphaFoldDB" id="A0A7S0ER23"/>
<evidence type="ECO:0008006" key="8">
    <source>
        <dbReference type="Google" id="ProtNLM"/>
    </source>
</evidence>
<dbReference type="InterPro" id="IPR036259">
    <property type="entry name" value="MFS_trans_sf"/>
</dbReference>
<feature type="transmembrane region" description="Helical" evidence="5">
    <location>
        <begin position="193"/>
        <end position="215"/>
    </location>
</feature>
<evidence type="ECO:0000256" key="1">
    <source>
        <dbReference type="ARBA" id="ARBA00004141"/>
    </source>
</evidence>
<feature type="transmembrane region" description="Helical" evidence="5">
    <location>
        <begin position="227"/>
        <end position="245"/>
    </location>
</feature>
<gene>
    <name evidence="7" type="ORF">PANT1444_LOCUS12017</name>
</gene>
<dbReference type="GO" id="GO:0016020">
    <property type="term" value="C:membrane"/>
    <property type="evidence" value="ECO:0007669"/>
    <property type="project" value="UniProtKB-SubCell"/>
</dbReference>
<reference evidence="7" key="1">
    <citation type="submission" date="2021-01" db="EMBL/GenBank/DDBJ databases">
        <authorList>
            <person name="Corre E."/>
            <person name="Pelletier E."/>
            <person name="Niang G."/>
            <person name="Scheremetjew M."/>
            <person name="Finn R."/>
            <person name="Kale V."/>
            <person name="Holt S."/>
            <person name="Cochrane G."/>
            <person name="Meng A."/>
            <person name="Brown T."/>
            <person name="Cohen L."/>
        </authorList>
    </citation>
    <scope>NUCLEOTIDE SEQUENCE</scope>
    <source>
        <strain evidence="7">CCMP1374</strain>
    </source>
</reference>
<organism evidence="7">
    <name type="scientific">Phaeocystis antarctica</name>
    <dbReference type="NCBI Taxonomy" id="33657"/>
    <lineage>
        <taxon>Eukaryota</taxon>
        <taxon>Haptista</taxon>
        <taxon>Haptophyta</taxon>
        <taxon>Prymnesiophyceae</taxon>
        <taxon>Phaeocystales</taxon>
        <taxon>Phaeocystaceae</taxon>
        <taxon>Phaeocystis</taxon>
    </lineage>
</organism>
<feature type="transmembrane region" description="Helical" evidence="5">
    <location>
        <begin position="337"/>
        <end position="357"/>
    </location>
</feature>
<dbReference type="PANTHER" id="PTHR23507:SF1">
    <property type="entry name" value="FI18259P1-RELATED"/>
    <property type="match status" value="1"/>
</dbReference>
<protein>
    <recommendedName>
        <fullName evidence="8">Solute carrier family 40 protein</fullName>
    </recommendedName>
</protein>
<feature type="transmembrane region" description="Helical" evidence="5">
    <location>
        <begin position="476"/>
        <end position="495"/>
    </location>
</feature>
<evidence type="ECO:0000256" key="3">
    <source>
        <dbReference type="ARBA" id="ARBA00022989"/>
    </source>
</evidence>
<keyword evidence="3 5" id="KW-1133">Transmembrane helix</keyword>
<evidence type="ECO:0000256" key="4">
    <source>
        <dbReference type="ARBA" id="ARBA00023136"/>
    </source>
</evidence>
<dbReference type="Pfam" id="PF07690">
    <property type="entry name" value="MFS_1"/>
    <property type="match status" value="1"/>
</dbReference>
<feature type="transmembrane region" description="Helical" evidence="5">
    <location>
        <begin position="112"/>
        <end position="132"/>
    </location>
</feature>
<dbReference type="EMBL" id="HBEP01021415">
    <property type="protein sequence ID" value="CAD8492352.1"/>
    <property type="molecule type" value="Transcribed_RNA"/>
</dbReference>
<sequence>MRDIAAILALVCLNTIVNTVTSNLHGPFFRAAVACPGTNQTKGLESSSQTNLPWVNRSSSSAWSGSTRCSDQNTVLRVAQTFEGDLATVRLLAHIIGGPAFGLLSDWHGRKVAVVASLGLKAVSAALLAAVATGAASEAASPSSAAPTSITMLLLPTTPIMVAHLLAGAASAQVPLNALLGDISPTSQRGATFTLLIVVIACSGMIGTLLAVKILTRELPLAGYLRVWMAMAIFSPLPSLLLLIVRTGQPGAISAASATPEEDPATLCSSSPTHCSRCMFRAVRGFWRLIQHSALLQGLCAYLALVAFGLGGVGSLLASYTIGTLGWHQGDLQRLSVAAVAIVPLGAGVLTVFRWALLRMGCAVSAEGPASCMATSRGDDDEATTGGEGVRMQDGGTSEVLIGKLLSPCMGTSATRIVCTSTSSLALGLSALFLTPWLPVTMMTVALLLFVPMLALAPAMLTLITERFEPDQRAQAQAVTIAAANVAFAVAAPFFSRALFDPRATGLRAGLPFALGLVCVLAGRLVAAYTFGAVDQRPTATRDTCELQELNKERS</sequence>
<dbReference type="Gene3D" id="1.20.1250.20">
    <property type="entry name" value="MFS general substrate transporter like domains"/>
    <property type="match status" value="1"/>
</dbReference>
<evidence type="ECO:0000256" key="6">
    <source>
        <dbReference type="SAM" id="SignalP"/>
    </source>
</evidence>
<keyword evidence="6" id="KW-0732">Signal</keyword>
<evidence type="ECO:0000256" key="2">
    <source>
        <dbReference type="ARBA" id="ARBA00022692"/>
    </source>
</evidence>
<name>A0A7S0ER23_9EUKA</name>
<dbReference type="GO" id="GO:0022857">
    <property type="term" value="F:transmembrane transporter activity"/>
    <property type="evidence" value="ECO:0007669"/>
    <property type="project" value="InterPro"/>
</dbReference>
<comment type="subcellular location">
    <subcellularLocation>
        <location evidence="1">Membrane</location>
        <topology evidence="1">Multi-pass membrane protein</topology>
    </subcellularLocation>
</comment>
<evidence type="ECO:0000313" key="7">
    <source>
        <dbReference type="EMBL" id="CAD8492352.1"/>
    </source>
</evidence>
<dbReference type="InterPro" id="IPR011701">
    <property type="entry name" value="MFS"/>
</dbReference>
<feature type="chain" id="PRO_5030521456" description="Solute carrier family 40 protein" evidence="6">
    <location>
        <begin position="20"/>
        <end position="555"/>
    </location>
</feature>
<dbReference type="PANTHER" id="PTHR23507">
    <property type="entry name" value="ZGC:174356"/>
    <property type="match status" value="1"/>
</dbReference>
<dbReference type="SUPFAM" id="SSF103473">
    <property type="entry name" value="MFS general substrate transporter"/>
    <property type="match status" value="2"/>
</dbReference>
<feature type="transmembrane region" description="Helical" evidence="5">
    <location>
        <begin position="294"/>
        <end position="317"/>
    </location>
</feature>
<keyword evidence="2 5" id="KW-0812">Transmembrane</keyword>
<feature type="transmembrane region" description="Helical" evidence="5">
    <location>
        <begin position="152"/>
        <end position="172"/>
    </location>
</feature>
<feature type="transmembrane region" description="Helical" evidence="5">
    <location>
        <begin position="87"/>
        <end position="105"/>
    </location>
</feature>
<keyword evidence="4 5" id="KW-0472">Membrane</keyword>
<evidence type="ECO:0000256" key="5">
    <source>
        <dbReference type="SAM" id="Phobius"/>
    </source>
</evidence>
<feature type="transmembrane region" description="Helical" evidence="5">
    <location>
        <begin position="440"/>
        <end position="464"/>
    </location>
</feature>
<feature type="transmembrane region" description="Helical" evidence="5">
    <location>
        <begin position="414"/>
        <end position="434"/>
    </location>
</feature>
<feature type="signal peptide" evidence="6">
    <location>
        <begin position="1"/>
        <end position="19"/>
    </location>
</feature>
<proteinExistence type="predicted"/>